<evidence type="ECO:0000313" key="1">
    <source>
        <dbReference type="EMBL" id="NEC17932.1"/>
    </source>
</evidence>
<organism evidence="1 2">
    <name type="scientific">Streptomyces parvus</name>
    <dbReference type="NCBI Taxonomy" id="66428"/>
    <lineage>
        <taxon>Bacteria</taxon>
        <taxon>Bacillati</taxon>
        <taxon>Actinomycetota</taxon>
        <taxon>Actinomycetes</taxon>
        <taxon>Kitasatosporales</taxon>
        <taxon>Streptomycetaceae</taxon>
        <taxon>Streptomyces</taxon>
    </lineage>
</organism>
<comment type="caution">
    <text evidence="1">The sequence shown here is derived from an EMBL/GenBank/DDBJ whole genome shotgun (WGS) entry which is preliminary data.</text>
</comment>
<accession>A0A7K3RSS8</accession>
<dbReference type="RefSeq" id="WP_164200586.1">
    <property type="nucleotide sequence ID" value="NZ_JAAGMP010000314.1"/>
</dbReference>
<dbReference type="AlphaFoldDB" id="A0A7K3RSS8"/>
<name>A0A7K3RSS8_9ACTN</name>
<evidence type="ECO:0000313" key="2">
    <source>
        <dbReference type="Proteomes" id="UP000469670"/>
    </source>
</evidence>
<dbReference type="EMBL" id="JAAGMP010000314">
    <property type="protein sequence ID" value="NEC17932.1"/>
    <property type="molecule type" value="Genomic_DNA"/>
</dbReference>
<proteinExistence type="predicted"/>
<sequence length="189" mass="21253">MSPSPEPAESQVFLVTPETWPYLLGTPRNTKLQAWVREHGIDPKNVALDPISIVTTADGAQLIEYTEFLLNAEGHRYVDPENRIEAATEIRRVPLRTAPPPPKRSDITTRAVLQAIHDHRGRPRTQGTTEALSWGAWWTLCTVYPEKVVTAAYEREDDRGYLECGVSLRTSWLTDKGRARLAELRGAPL</sequence>
<protein>
    <submittedName>
        <fullName evidence="1">Uncharacterized protein</fullName>
    </submittedName>
</protein>
<reference evidence="1 2" key="1">
    <citation type="submission" date="2020-01" db="EMBL/GenBank/DDBJ databases">
        <title>Insect and environment-associated Actinomycetes.</title>
        <authorList>
            <person name="Currrie C."/>
            <person name="Chevrette M."/>
            <person name="Carlson C."/>
            <person name="Stubbendieck R."/>
            <person name="Wendt-Pienkowski E."/>
        </authorList>
    </citation>
    <scope>NUCLEOTIDE SEQUENCE [LARGE SCALE GENOMIC DNA]</scope>
    <source>
        <strain evidence="1 2">SID7590</strain>
    </source>
</reference>
<dbReference type="Proteomes" id="UP000469670">
    <property type="component" value="Unassembled WGS sequence"/>
</dbReference>
<gene>
    <name evidence="1" type="ORF">G3I50_06600</name>
</gene>